<evidence type="ECO:0000259" key="3">
    <source>
        <dbReference type="Pfam" id="PF00329"/>
    </source>
</evidence>
<dbReference type="GO" id="GO:0048038">
    <property type="term" value="F:quinone binding"/>
    <property type="evidence" value="ECO:0007669"/>
    <property type="project" value="InterPro"/>
</dbReference>
<evidence type="ECO:0000313" key="5">
    <source>
        <dbReference type="EMBL" id="SBW11102.1"/>
    </source>
</evidence>
<dbReference type="EMBL" id="FLUQ01000007">
    <property type="protein sequence ID" value="SBW11102.1"/>
    <property type="molecule type" value="Genomic_DNA"/>
</dbReference>
<accession>A0A212KHH7</accession>
<dbReference type="InterPro" id="IPR001135">
    <property type="entry name" value="NADH_Q_OxRdtase_suD"/>
</dbReference>
<evidence type="ECO:0000256" key="1">
    <source>
        <dbReference type="ARBA" id="ARBA00023002"/>
    </source>
</evidence>
<dbReference type="PANTHER" id="PTHR43485">
    <property type="entry name" value="HYDROGENASE-4 COMPONENT G"/>
    <property type="match status" value="1"/>
</dbReference>
<sequence length="514" mass="55397">MTKHCTIQNGQAVPLQAIPYLGWQEFCDWILAECASGARVCAFFGVPETGLPAPVRLPEAEAKGRTRIVAILARDSESTLSISSGAVAHAYPSLTPLLPALHLFERELHEKYGIVPQGHPWLKPVRFPHAEGPRAGDAPFFTVSGEEVHEVAVGPIHAGIIECGHFRFQCYGEVVMHLEISLGYHHRGIEKALVNGLTKNTLPLMEVIAGDTSIGHTWAACGVIEALADCAVAPRGQMLRAIALELERLANHTGDLGALAGDVGFLPTASYCGRIRGDFLNMTATLCGNRFGRGLVRPGGSAFNAEPAIVEDLVKRIRAAYRDVKGAADLMFNATSVTARMMGTGTVPEKTAAAMGMVGVAARASNIRLDARVTHPLPHMRGHDLRLCAEESGDVQARALVRMREVTESAAFAARLLEHLPSGETMAAPFSPTEPAHETMLAPLSCGVALVEGWRGEICHAALTDEDGRFFHYNVVDPSFHNWIGLALALRDQQISDFPLCNKSFNLSYCGHDL</sequence>
<dbReference type="InterPro" id="IPR029014">
    <property type="entry name" value="NiFe-Hase_large"/>
</dbReference>
<dbReference type="Pfam" id="PF00329">
    <property type="entry name" value="Complex1_30kDa"/>
    <property type="match status" value="1"/>
</dbReference>
<dbReference type="Gene3D" id="1.10.645.10">
    <property type="entry name" value="Cytochrome-c3 Hydrogenase, chain B"/>
    <property type="match status" value="1"/>
</dbReference>
<dbReference type="InterPro" id="IPR001268">
    <property type="entry name" value="NADH_UbQ_OxRdtase_30kDa_su"/>
</dbReference>
<organism evidence="5">
    <name type="scientific">uncultured delta proteobacterium</name>
    <dbReference type="NCBI Taxonomy" id="34034"/>
    <lineage>
        <taxon>Bacteria</taxon>
        <taxon>Deltaproteobacteria</taxon>
        <taxon>environmental samples</taxon>
    </lineage>
</organism>
<feature type="domain" description="NADH-quinone oxidoreductase subunit D" evidence="4">
    <location>
        <begin position="262"/>
        <end position="507"/>
    </location>
</feature>
<dbReference type="InterPro" id="IPR052197">
    <property type="entry name" value="ComplexI_49kDa-like"/>
</dbReference>
<dbReference type="SUPFAM" id="SSF143243">
    <property type="entry name" value="Nqo5-like"/>
    <property type="match status" value="1"/>
</dbReference>
<dbReference type="SUPFAM" id="SSF56762">
    <property type="entry name" value="HydB/Nqo4-like"/>
    <property type="match status" value="1"/>
</dbReference>
<evidence type="ECO:0000256" key="2">
    <source>
        <dbReference type="ARBA" id="ARBA00023027"/>
    </source>
</evidence>
<evidence type="ECO:0000259" key="4">
    <source>
        <dbReference type="Pfam" id="PF00346"/>
    </source>
</evidence>
<dbReference type="GO" id="GO:0051287">
    <property type="term" value="F:NAD binding"/>
    <property type="evidence" value="ECO:0007669"/>
    <property type="project" value="InterPro"/>
</dbReference>
<keyword evidence="2" id="KW-0520">NAD</keyword>
<gene>
    <name evidence="5" type="ORF">KL86DPRO_70166</name>
</gene>
<keyword evidence="1" id="KW-0560">Oxidoreductase</keyword>
<reference evidence="5" key="1">
    <citation type="submission" date="2016-04" db="EMBL/GenBank/DDBJ databases">
        <authorList>
            <person name="Evans L.H."/>
            <person name="Alamgir A."/>
            <person name="Owens N."/>
            <person name="Weber N.D."/>
            <person name="Virtaneva K."/>
            <person name="Barbian K."/>
            <person name="Babar A."/>
            <person name="Rosenke K."/>
        </authorList>
    </citation>
    <scope>NUCLEOTIDE SEQUENCE</scope>
    <source>
        <strain evidence="5">86</strain>
    </source>
</reference>
<dbReference type="AlphaFoldDB" id="A0A212KHH7"/>
<feature type="domain" description="NADH:ubiquinone oxidoreductase 30kDa subunit" evidence="3">
    <location>
        <begin position="65"/>
        <end position="125"/>
    </location>
</feature>
<dbReference type="GO" id="GO:0016651">
    <property type="term" value="F:oxidoreductase activity, acting on NAD(P)H"/>
    <property type="evidence" value="ECO:0007669"/>
    <property type="project" value="InterPro"/>
</dbReference>
<dbReference type="Pfam" id="PF00346">
    <property type="entry name" value="Complex1_49kDa"/>
    <property type="match status" value="1"/>
</dbReference>
<dbReference type="Gene3D" id="3.30.460.80">
    <property type="entry name" value="NADH:ubiquinone oxidoreductase, 30kDa subunit"/>
    <property type="match status" value="1"/>
</dbReference>
<name>A0A212KHH7_9DELT</name>
<keyword evidence="5" id="KW-0830">Ubiquinone</keyword>
<protein>
    <submittedName>
        <fullName evidence="5">NADH dehydrogenase (Ubiquinone) 30 kDa subunit</fullName>
    </submittedName>
</protein>
<dbReference type="GO" id="GO:0008137">
    <property type="term" value="F:NADH dehydrogenase (ubiquinone) activity"/>
    <property type="evidence" value="ECO:0007669"/>
    <property type="project" value="InterPro"/>
</dbReference>
<dbReference type="InterPro" id="IPR037232">
    <property type="entry name" value="NADH_quin_OxRdtase_su_C/D-like"/>
</dbReference>
<proteinExistence type="predicted"/>
<dbReference type="PANTHER" id="PTHR43485:SF1">
    <property type="entry name" value="FORMATE HYDROGENLYASE SUBUNIT 5-RELATED"/>
    <property type="match status" value="1"/>
</dbReference>